<accession>A0AAV5GNG4</accession>
<dbReference type="EMBL" id="BQKY01000009">
    <property type="protein sequence ID" value="GJN91728.1"/>
    <property type="molecule type" value="Genomic_DNA"/>
</dbReference>
<comment type="caution">
    <text evidence="1">The sequence shown here is derived from an EMBL/GenBank/DDBJ whole genome shotgun (WGS) entry which is preliminary data.</text>
</comment>
<proteinExistence type="predicted"/>
<evidence type="ECO:0000313" key="1">
    <source>
        <dbReference type="EMBL" id="GJN91728.1"/>
    </source>
</evidence>
<dbReference type="AlphaFoldDB" id="A0AAV5GNG4"/>
<name>A0AAV5GNG4_9BASI</name>
<protein>
    <submittedName>
        <fullName evidence="1">Uncharacterized protein</fullName>
    </submittedName>
</protein>
<organism evidence="1 2">
    <name type="scientific">Rhodotorula paludigena</name>
    <dbReference type="NCBI Taxonomy" id="86838"/>
    <lineage>
        <taxon>Eukaryota</taxon>
        <taxon>Fungi</taxon>
        <taxon>Dikarya</taxon>
        <taxon>Basidiomycota</taxon>
        <taxon>Pucciniomycotina</taxon>
        <taxon>Microbotryomycetes</taxon>
        <taxon>Sporidiobolales</taxon>
        <taxon>Sporidiobolaceae</taxon>
        <taxon>Rhodotorula</taxon>
    </lineage>
</organism>
<evidence type="ECO:0000313" key="2">
    <source>
        <dbReference type="Proteomes" id="UP001342314"/>
    </source>
</evidence>
<keyword evidence="2" id="KW-1185">Reference proteome</keyword>
<reference evidence="1 2" key="1">
    <citation type="submission" date="2021-12" db="EMBL/GenBank/DDBJ databases">
        <title>High titer production of polyol ester of fatty acids by Rhodotorula paludigena BS15 towards product separation-free biomass refinery.</title>
        <authorList>
            <person name="Mano J."/>
            <person name="Ono H."/>
            <person name="Tanaka T."/>
            <person name="Naito K."/>
            <person name="Sushida H."/>
            <person name="Ike M."/>
            <person name="Tokuyasu K."/>
            <person name="Kitaoka M."/>
        </authorList>
    </citation>
    <scope>NUCLEOTIDE SEQUENCE [LARGE SCALE GENOMIC DNA]</scope>
    <source>
        <strain evidence="1 2">BS15</strain>
    </source>
</reference>
<sequence>MSLGSREALGPGSPPSLNVGHLFPTIVLADGRLRIPTELPPDPLCRPVRLEDLELDDELAESGATLEYTLASLRRMVVTLELPHRPAWPLLHRYLYDGSPAQLLNNLLTTPTPLPPPTSSATPGGQALSAAQQRDLDSLLIRLMRVREVWLDAAALELSDVALWATLRRAWDVLVADLGELAADIPGSKIPGRNEEAV</sequence>
<gene>
    <name evidence="1" type="ORF">Rhopal_004751-T1</name>
</gene>
<dbReference type="Proteomes" id="UP001342314">
    <property type="component" value="Unassembled WGS sequence"/>
</dbReference>